<organism evidence="3 4">
    <name type="scientific">Coprinopsis marcescibilis</name>
    <name type="common">Agaric fungus</name>
    <name type="synonym">Psathyrella marcescibilis</name>
    <dbReference type="NCBI Taxonomy" id="230819"/>
    <lineage>
        <taxon>Eukaryota</taxon>
        <taxon>Fungi</taxon>
        <taxon>Dikarya</taxon>
        <taxon>Basidiomycota</taxon>
        <taxon>Agaricomycotina</taxon>
        <taxon>Agaricomycetes</taxon>
        <taxon>Agaricomycetidae</taxon>
        <taxon>Agaricales</taxon>
        <taxon>Agaricineae</taxon>
        <taxon>Psathyrellaceae</taxon>
        <taxon>Coprinopsis</taxon>
    </lineage>
</organism>
<accession>A0A5C3KP42</accession>
<dbReference type="Gene3D" id="3.40.50.300">
    <property type="entry name" value="P-loop containing nucleotide triphosphate hydrolases"/>
    <property type="match status" value="1"/>
</dbReference>
<dbReference type="InterPro" id="IPR056884">
    <property type="entry name" value="NPHP3-like_N"/>
</dbReference>
<dbReference type="EMBL" id="ML210246">
    <property type="protein sequence ID" value="TFK22230.1"/>
    <property type="molecule type" value="Genomic_DNA"/>
</dbReference>
<dbReference type="InterPro" id="IPR027417">
    <property type="entry name" value="P-loop_NTPase"/>
</dbReference>
<keyword evidence="4" id="KW-1185">Reference proteome</keyword>
<dbReference type="OrthoDB" id="3038309at2759"/>
<evidence type="ECO:0000313" key="3">
    <source>
        <dbReference type="EMBL" id="TFK22230.1"/>
    </source>
</evidence>
<evidence type="ECO:0000259" key="2">
    <source>
        <dbReference type="PROSITE" id="PS50837"/>
    </source>
</evidence>
<reference evidence="3 4" key="1">
    <citation type="journal article" date="2019" name="Nat. Ecol. Evol.">
        <title>Megaphylogeny resolves global patterns of mushroom evolution.</title>
        <authorList>
            <person name="Varga T."/>
            <person name="Krizsan K."/>
            <person name="Foldi C."/>
            <person name="Dima B."/>
            <person name="Sanchez-Garcia M."/>
            <person name="Sanchez-Ramirez S."/>
            <person name="Szollosi G.J."/>
            <person name="Szarkandi J.G."/>
            <person name="Papp V."/>
            <person name="Albert L."/>
            <person name="Andreopoulos W."/>
            <person name="Angelini C."/>
            <person name="Antonin V."/>
            <person name="Barry K.W."/>
            <person name="Bougher N.L."/>
            <person name="Buchanan P."/>
            <person name="Buyck B."/>
            <person name="Bense V."/>
            <person name="Catcheside P."/>
            <person name="Chovatia M."/>
            <person name="Cooper J."/>
            <person name="Damon W."/>
            <person name="Desjardin D."/>
            <person name="Finy P."/>
            <person name="Geml J."/>
            <person name="Haridas S."/>
            <person name="Hughes K."/>
            <person name="Justo A."/>
            <person name="Karasinski D."/>
            <person name="Kautmanova I."/>
            <person name="Kiss B."/>
            <person name="Kocsube S."/>
            <person name="Kotiranta H."/>
            <person name="LaButti K.M."/>
            <person name="Lechner B.E."/>
            <person name="Liimatainen K."/>
            <person name="Lipzen A."/>
            <person name="Lukacs Z."/>
            <person name="Mihaltcheva S."/>
            <person name="Morgado L.N."/>
            <person name="Niskanen T."/>
            <person name="Noordeloos M.E."/>
            <person name="Ohm R.A."/>
            <person name="Ortiz-Santana B."/>
            <person name="Ovrebo C."/>
            <person name="Racz N."/>
            <person name="Riley R."/>
            <person name="Savchenko A."/>
            <person name="Shiryaev A."/>
            <person name="Soop K."/>
            <person name="Spirin V."/>
            <person name="Szebenyi C."/>
            <person name="Tomsovsky M."/>
            <person name="Tulloss R.E."/>
            <person name="Uehling J."/>
            <person name="Grigoriev I.V."/>
            <person name="Vagvolgyi C."/>
            <person name="Papp T."/>
            <person name="Martin F.M."/>
            <person name="Miettinen O."/>
            <person name="Hibbett D.S."/>
            <person name="Nagy L.G."/>
        </authorList>
    </citation>
    <scope>NUCLEOTIDE SEQUENCE [LARGE SCALE GENOMIC DNA]</scope>
    <source>
        <strain evidence="3 4">CBS 121175</strain>
    </source>
</reference>
<dbReference type="InterPro" id="IPR019734">
    <property type="entry name" value="TPR_rpt"/>
</dbReference>
<dbReference type="SUPFAM" id="SSF52540">
    <property type="entry name" value="P-loop containing nucleoside triphosphate hydrolases"/>
    <property type="match status" value="1"/>
</dbReference>
<dbReference type="Proteomes" id="UP000307440">
    <property type="component" value="Unassembled WGS sequence"/>
</dbReference>
<dbReference type="Pfam" id="PF13374">
    <property type="entry name" value="TPR_10"/>
    <property type="match status" value="2"/>
</dbReference>
<dbReference type="Gene3D" id="1.25.40.10">
    <property type="entry name" value="Tetratricopeptide repeat domain"/>
    <property type="match status" value="2"/>
</dbReference>
<dbReference type="SMART" id="SM00028">
    <property type="entry name" value="TPR"/>
    <property type="match status" value="5"/>
</dbReference>
<name>A0A5C3KP42_COPMA</name>
<protein>
    <submittedName>
        <fullName evidence="3">TPR-like protein</fullName>
    </submittedName>
</protein>
<feature type="domain" description="NACHT" evidence="2">
    <location>
        <begin position="146"/>
        <end position="287"/>
    </location>
</feature>
<gene>
    <name evidence="3" type="ORF">FA15DRAFT_622832</name>
</gene>
<sequence>MEQHLGGDDAAAFSSGNASQGLWNPIQGPHIQTADVIDNSGHVASRMGPGTNATGSNRSILYGASGITLQHAHLQTAEQIRNTYNTYNIHGETQVNEALRLLVNPKGCAWDPSRACLDGTRIIHNKEIMSWATSLEAEPTATSGARILLVPGPAGSGKSALAHTISDKLNQKGLLVCSVFFDHTGQQPTAEDFTAALIRGLCAINNPLKEAIAEIIIQNETLASASALRQLKDIILPIVPKLPANRNFVVGIDALDEQPNPTTLQLLRDHVPRLPSTFRFILTTRPDRRVMQYLENRPHIISFPHRLVGDGNHVDVDIFITFRLSQTDYFDTISSELLAAFIARSEGLFLWAETVLNHIDDAFDQAAELADIIAGASSYWTESETAAMKLEKLYEHILSKLQWKDPRFVKKYDIVLGALVTLQEPLSRSGLAGLYAPDGITEDDIHGICMLIRPLLQNYSKDDVNQPIHLLHLSVQEYLVQRAPHPFRIDCEVHHKRLIRLCLLAIKRELTPANVPTLGYSDGDWAWDAAEKLPCIPVLLRTSLPEPLWYSTRYFDAHWRSLREEANKEHIALLHEIVVHNPRPLLEVVASTRSTIDIVSLQRKVLPHGPPGLALARLTAKTYISLGRCLGKAKRAAEALSLFQGAVGLYDPYKDENQDLAVKLEFAASLTWLGRCLYKLGRPDDSLPRVEAALDICRRLTLTHPNEARLALAHSLETKGFVLDKMKRFDDAYRIDAEVLDLYRQLAVVHPERFQRRLGLGLRNLAWSLDVCKKHVEAAVVMQEEVELRRKMIERDPDTSARLATSLGRWARYLRNAGRIPEADEYGREAVEIRRRLAHSNPEKYNIHLAGSLYNLASDLDDCGRVAEAIAFSYEAVEIRRELVANDPSKFGPNLARSLNNHAIYLQKLGRTEEALKVRLERDEIRRKSLADS</sequence>
<dbReference type="PANTHER" id="PTHR10039">
    <property type="entry name" value="AMELOGENIN"/>
    <property type="match status" value="1"/>
</dbReference>
<dbReference type="PROSITE" id="PS50837">
    <property type="entry name" value="NACHT"/>
    <property type="match status" value="1"/>
</dbReference>
<evidence type="ECO:0000256" key="1">
    <source>
        <dbReference type="ARBA" id="ARBA00022737"/>
    </source>
</evidence>
<dbReference type="InterPro" id="IPR007111">
    <property type="entry name" value="NACHT_NTPase"/>
</dbReference>
<dbReference type="PANTHER" id="PTHR10039:SF14">
    <property type="entry name" value="NACHT DOMAIN-CONTAINING PROTEIN"/>
    <property type="match status" value="1"/>
</dbReference>
<dbReference type="InterPro" id="IPR011990">
    <property type="entry name" value="TPR-like_helical_dom_sf"/>
</dbReference>
<dbReference type="Pfam" id="PF24883">
    <property type="entry name" value="NPHP3_N"/>
    <property type="match status" value="1"/>
</dbReference>
<keyword evidence="1" id="KW-0677">Repeat</keyword>
<dbReference type="SUPFAM" id="SSF48452">
    <property type="entry name" value="TPR-like"/>
    <property type="match status" value="2"/>
</dbReference>
<dbReference type="AlphaFoldDB" id="A0A5C3KP42"/>
<proteinExistence type="predicted"/>
<evidence type="ECO:0000313" key="4">
    <source>
        <dbReference type="Proteomes" id="UP000307440"/>
    </source>
</evidence>